<keyword evidence="1" id="KW-1133">Transmembrane helix</keyword>
<dbReference type="Pfam" id="PF13800">
    <property type="entry name" value="Sigma_reg_N"/>
    <property type="match status" value="1"/>
</dbReference>
<dbReference type="Pfam" id="PF13791">
    <property type="entry name" value="Sigma_reg_C"/>
    <property type="match status" value="1"/>
</dbReference>
<protein>
    <recommendedName>
        <fullName evidence="6">Sigma factor regulator C-terminal domain-containing protein</fullName>
    </recommendedName>
</protein>
<dbReference type="Proteomes" id="UP000656813">
    <property type="component" value="Unassembled WGS sequence"/>
</dbReference>
<dbReference type="InterPro" id="IPR025672">
    <property type="entry name" value="Sigma_reg_C_dom"/>
</dbReference>
<feature type="domain" description="Sigma factor regulator C-terminal" evidence="2">
    <location>
        <begin position="178"/>
        <end position="341"/>
    </location>
</feature>
<feature type="domain" description="Sigma factor regulator N-terminal" evidence="3">
    <location>
        <begin position="25"/>
        <end position="117"/>
    </location>
</feature>
<dbReference type="AlphaFoldDB" id="A0A8J2ZT68"/>
<comment type="caution">
    <text evidence="4">The sequence shown here is derived from an EMBL/GenBank/DDBJ whole genome shotgun (WGS) entry which is preliminary data.</text>
</comment>
<dbReference type="EMBL" id="BMFV01000002">
    <property type="protein sequence ID" value="GGH75772.1"/>
    <property type="molecule type" value="Genomic_DNA"/>
</dbReference>
<evidence type="ECO:0000313" key="4">
    <source>
        <dbReference type="EMBL" id="GGH75772.1"/>
    </source>
</evidence>
<dbReference type="RefSeq" id="WP_188495807.1">
    <property type="nucleotide sequence ID" value="NZ_BMFV01000002.1"/>
</dbReference>
<keyword evidence="1" id="KW-0812">Transmembrane</keyword>
<organism evidence="4 5">
    <name type="scientific">Pullulanibacillus pueri</name>
    <dbReference type="NCBI Taxonomy" id="1437324"/>
    <lineage>
        <taxon>Bacteria</taxon>
        <taxon>Bacillati</taxon>
        <taxon>Bacillota</taxon>
        <taxon>Bacilli</taxon>
        <taxon>Bacillales</taxon>
        <taxon>Sporolactobacillaceae</taxon>
        <taxon>Pullulanibacillus</taxon>
    </lineage>
</organism>
<keyword evidence="1" id="KW-0472">Membrane</keyword>
<reference evidence="4" key="1">
    <citation type="journal article" date="2014" name="Int. J. Syst. Evol. Microbiol.">
        <title>Complete genome sequence of Corynebacterium casei LMG S-19264T (=DSM 44701T), isolated from a smear-ripened cheese.</title>
        <authorList>
            <consortium name="US DOE Joint Genome Institute (JGI-PGF)"/>
            <person name="Walter F."/>
            <person name="Albersmeier A."/>
            <person name="Kalinowski J."/>
            <person name="Ruckert C."/>
        </authorList>
    </citation>
    <scope>NUCLEOTIDE SEQUENCE</scope>
    <source>
        <strain evidence="4">CGMCC 1.12777</strain>
    </source>
</reference>
<reference evidence="4" key="2">
    <citation type="submission" date="2020-09" db="EMBL/GenBank/DDBJ databases">
        <authorList>
            <person name="Sun Q."/>
            <person name="Zhou Y."/>
        </authorList>
    </citation>
    <scope>NUCLEOTIDE SEQUENCE</scope>
    <source>
        <strain evidence="4">CGMCC 1.12777</strain>
    </source>
</reference>
<dbReference type="InterPro" id="IPR029101">
    <property type="entry name" value="Sigma_reg_N"/>
</dbReference>
<evidence type="ECO:0000259" key="2">
    <source>
        <dbReference type="Pfam" id="PF13791"/>
    </source>
</evidence>
<name>A0A8J2ZT68_9BACL</name>
<proteinExistence type="predicted"/>
<evidence type="ECO:0000256" key="1">
    <source>
        <dbReference type="SAM" id="Phobius"/>
    </source>
</evidence>
<keyword evidence="5" id="KW-1185">Reference proteome</keyword>
<gene>
    <name evidence="4" type="primary">yhdL</name>
    <name evidence="4" type="ORF">GCM10007096_05330</name>
</gene>
<evidence type="ECO:0008006" key="6">
    <source>
        <dbReference type="Google" id="ProtNLM"/>
    </source>
</evidence>
<sequence>MAEDDNKFEAWKDQNNRAWDEKKARRMVWRTRLSIIFTVLRVLFILFFGYAIYKIVISSYYDSAHKGEEFDRYVTTYIETHETGLQVEKTGVQEAILSPFLTQKTSLKLYQTVGDRDVVIGKVKATDSLMVHTIFNLDLKEDYLNQQSTYDFALPPDLSGKGQVSQKDKVSEGVWSTLNKIDDGHVAQVAFSTKQGMSPEALGKALAPYDLKLLQMPVYSGELKTIKDVPFSSGGDGTDQMYYVSHLTLRPWIVSYDSKNRLSSEYYEEDSQTMKRAAKQLITDVQWLQKNGDYDEQKADAKRLDYLKQHGVKVYGAVVTGPVRELEKLQNNKNFYQFQLGRMENWNWH</sequence>
<feature type="transmembrane region" description="Helical" evidence="1">
    <location>
        <begin position="33"/>
        <end position="53"/>
    </location>
</feature>
<evidence type="ECO:0000259" key="3">
    <source>
        <dbReference type="Pfam" id="PF13800"/>
    </source>
</evidence>
<accession>A0A8J2ZT68</accession>
<evidence type="ECO:0000313" key="5">
    <source>
        <dbReference type="Proteomes" id="UP000656813"/>
    </source>
</evidence>